<gene>
    <name evidence="3" type="ORF">B0T10DRAFT_484300</name>
</gene>
<reference evidence="3 4" key="1">
    <citation type="journal article" date="2021" name="Nat. Commun.">
        <title>Genetic determinants of endophytism in the Arabidopsis root mycobiome.</title>
        <authorList>
            <person name="Mesny F."/>
            <person name="Miyauchi S."/>
            <person name="Thiergart T."/>
            <person name="Pickel B."/>
            <person name="Atanasova L."/>
            <person name="Karlsson M."/>
            <person name="Huettel B."/>
            <person name="Barry K.W."/>
            <person name="Haridas S."/>
            <person name="Chen C."/>
            <person name="Bauer D."/>
            <person name="Andreopoulos W."/>
            <person name="Pangilinan J."/>
            <person name="LaButti K."/>
            <person name="Riley R."/>
            <person name="Lipzen A."/>
            <person name="Clum A."/>
            <person name="Drula E."/>
            <person name="Henrissat B."/>
            <person name="Kohler A."/>
            <person name="Grigoriev I.V."/>
            <person name="Martin F.M."/>
            <person name="Hacquard S."/>
        </authorList>
    </citation>
    <scope>NUCLEOTIDE SEQUENCE [LARGE SCALE GENOMIC DNA]</scope>
    <source>
        <strain evidence="3 4">MPI-CAGE-CH-0241</strain>
    </source>
</reference>
<name>A0A9P9AQT3_9HYPO</name>
<feature type="compositionally biased region" description="Acidic residues" evidence="1">
    <location>
        <begin position="867"/>
        <end position="878"/>
    </location>
</feature>
<feature type="compositionally biased region" description="Polar residues" evidence="1">
    <location>
        <begin position="883"/>
        <end position="893"/>
    </location>
</feature>
<protein>
    <recommendedName>
        <fullName evidence="2">AAA+ ATPase domain-containing protein</fullName>
    </recommendedName>
</protein>
<dbReference type="InterPro" id="IPR003959">
    <property type="entry name" value="ATPase_AAA_core"/>
</dbReference>
<comment type="caution">
    <text evidence="3">The sequence shown here is derived from an EMBL/GenBank/DDBJ whole genome shotgun (WGS) entry which is preliminary data.</text>
</comment>
<dbReference type="Pfam" id="PF22942">
    <property type="entry name" value="DUF7025"/>
    <property type="match status" value="1"/>
</dbReference>
<dbReference type="InterPro" id="IPR054289">
    <property type="entry name" value="DUF7025"/>
</dbReference>
<evidence type="ECO:0000256" key="1">
    <source>
        <dbReference type="SAM" id="MobiDB-lite"/>
    </source>
</evidence>
<dbReference type="EMBL" id="JAGPYM010000008">
    <property type="protein sequence ID" value="KAH6891042.1"/>
    <property type="molecule type" value="Genomic_DNA"/>
</dbReference>
<feature type="region of interest" description="Disordered" evidence="1">
    <location>
        <begin position="1"/>
        <end position="74"/>
    </location>
</feature>
<evidence type="ECO:0000313" key="3">
    <source>
        <dbReference type="EMBL" id="KAH6891042.1"/>
    </source>
</evidence>
<dbReference type="InterPro" id="IPR003593">
    <property type="entry name" value="AAA+_ATPase"/>
</dbReference>
<dbReference type="OrthoDB" id="10042665at2759"/>
<dbReference type="AlphaFoldDB" id="A0A9P9AQT3"/>
<dbReference type="Pfam" id="PF00004">
    <property type="entry name" value="AAA"/>
    <property type="match status" value="1"/>
</dbReference>
<dbReference type="InterPro" id="IPR027417">
    <property type="entry name" value="P-loop_NTPase"/>
</dbReference>
<dbReference type="CDD" id="cd19481">
    <property type="entry name" value="RecA-like_protease"/>
    <property type="match status" value="1"/>
</dbReference>
<dbReference type="Proteomes" id="UP000777438">
    <property type="component" value="Unassembled WGS sequence"/>
</dbReference>
<dbReference type="Pfam" id="PF23232">
    <property type="entry name" value="AAA_lid_13"/>
    <property type="match status" value="1"/>
</dbReference>
<dbReference type="Gene3D" id="3.40.50.300">
    <property type="entry name" value="P-loop containing nucleotide triphosphate hydrolases"/>
    <property type="match status" value="1"/>
</dbReference>
<proteinExistence type="predicted"/>
<organism evidence="3 4">
    <name type="scientific">Thelonectria olida</name>
    <dbReference type="NCBI Taxonomy" id="1576542"/>
    <lineage>
        <taxon>Eukaryota</taxon>
        <taxon>Fungi</taxon>
        <taxon>Dikarya</taxon>
        <taxon>Ascomycota</taxon>
        <taxon>Pezizomycotina</taxon>
        <taxon>Sordariomycetes</taxon>
        <taxon>Hypocreomycetidae</taxon>
        <taxon>Hypocreales</taxon>
        <taxon>Nectriaceae</taxon>
        <taxon>Thelonectria</taxon>
    </lineage>
</organism>
<dbReference type="GO" id="GO:0016887">
    <property type="term" value="F:ATP hydrolysis activity"/>
    <property type="evidence" value="ECO:0007669"/>
    <property type="project" value="InterPro"/>
</dbReference>
<dbReference type="GO" id="GO:0005524">
    <property type="term" value="F:ATP binding"/>
    <property type="evidence" value="ECO:0007669"/>
    <property type="project" value="InterPro"/>
</dbReference>
<feature type="region of interest" description="Disordered" evidence="1">
    <location>
        <begin position="861"/>
        <end position="893"/>
    </location>
</feature>
<evidence type="ECO:0000259" key="2">
    <source>
        <dbReference type="SMART" id="SM00382"/>
    </source>
</evidence>
<dbReference type="InterPro" id="IPR056599">
    <property type="entry name" value="AAA_lid_fung"/>
</dbReference>
<sequence length="893" mass="100491">MTSEQDAADDATTMASVPDLQDKDAHLTTLQPLEQPSAPDGPASRDGDPETLAADTQRKTPSGQQPVCSFRPRNRLGRIVEEPHEQRQFELKARFYALNKQLDQYGNFRRDDALRQGTFRSEVDARHFLRVAYSAPAVQGSQPSPEKGPVDVLPEKARIWTIRLDSEPIGVFLERLLGVRVRSRNVMEVFSPFRVLIQNFAAICDHLSSLEKKYGEETPSATPSTAPEPVYETKVAFDHFRFLVDFMNTHLEPSIRTYNQIQLGECSKITFPDLWMLFDPGSIVYSDHTRVRRRGKRSLDFDPWLTYNRMSRVLSAVGGGPLRRGLAQQIGGTKSLPLDDNVPHRDSVADKYSTLHLTCYIVEWNTTTWHACPVVFDFPPFEGEKDVTSFTVYPIHKSHPLRAQLKERGEKYIKLTTVSHWQYEGMTMGNGEGSEVFHASSQVVVDLKMAVQRGFLDFLDFTAEFDILTRSWLPPKGNEVMEMYRSGYTRTYIDEYGGEVRLPQDVYTDIQEKQFTQGFNTLTKFLDDIEKVKKRGDLNELIEVMQKDDNILLLPSTVSGYALRHRLWAKFDVDLLKPVSYNSGWDDLVLPKGHQELVQALVDAHPREDPQLFDVGSKRVDSNLLSKKGKGCVVLLHGPPGVGKTSTAECAAASTKRPLFHLTCGELGGRVTDVDRGLEDLFDLAHKWGCVLLLEEADVFLQKRGGDSLHRNALVSVFLRVMEHYSGILFVSVNRGVAIDDAFRSRVNLALSYPPLSKTQSKKVWNINIRRLEKQSEDRVKDGKPAITIQQDGILAFAAESYKTMRWNGRQIYNAFQTAFALADSKARRSEASELVVGKDEFRTVANSLTAFDACLAQTEDAANEDKGDDSESSDLEGDVISMRSNSGNDESG</sequence>
<evidence type="ECO:0000313" key="4">
    <source>
        <dbReference type="Proteomes" id="UP000777438"/>
    </source>
</evidence>
<dbReference type="PANTHER" id="PTHR46411">
    <property type="entry name" value="FAMILY ATPASE, PUTATIVE-RELATED"/>
    <property type="match status" value="1"/>
</dbReference>
<accession>A0A9P9AQT3</accession>
<dbReference type="SUPFAM" id="SSF52540">
    <property type="entry name" value="P-loop containing nucleoside triphosphate hydrolases"/>
    <property type="match status" value="1"/>
</dbReference>
<dbReference type="PANTHER" id="PTHR46411:SF2">
    <property type="entry name" value="AAA+ ATPASE DOMAIN-CONTAINING PROTEIN"/>
    <property type="match status" value="1"/>
</dbReference>
<keyword evidence="4" id="KW-1185">Reference proteome</keyword>
<feature type="domain" description="AAA+ ATPase" evidence="2">
    <location>
        <begin position="630"/>
        <end position="757"/>
    </location>
</feature>
<dbReference type="SMART" id="SM00382">
    <property type="entry name" value="AAA"/>
    <property type="match status" value="1"/>
</dbReference>